<reference evidence="2" key="1">
    <citation type="journal article" date="2023" name="Nat. Commun.">
        <title>Diploid and tetraploid genomes of Acorus and the evolution of monocots.</title>
        <authorList>
            <person name="Ma L."/>
            <person name="Liu K.W."/>
            <person name="Li Z."/>
            <person name="Hsiao Y.Y."/>
            <person name="Qi Y."/>
            <person name="Fu T."/>
            <person name="Tang G.D."/>
            <person name="Zhang D."/>
            <person name="Sun W.H."/>
            <person name="Liu D.K."/>
            <person name="Li Y."/>
            <person name="Chen G.Z."/>
            <person name="Liu X.D."/>
            <person name="Liao X.Y."/>
            <person name="Jiang Y.T."/>
            <person name="Yu X."/>
            <person name="Hao Y."/>
            <person name="Huang J."/>
            <person name="Zhao X.W."/>
            <person name="Ke S."/>
            <person name="Chen Y.Y."/>
            <person name="Wu W.L."/>
            <person name="Hsu J.L."/>
            <person name="Lin Y.F."/>
            <person name="Huang M.D."/>
            <person name="Li C.Y."/>
            <person name="Huang L."/>
            <person name="Wang Z.W."/>
            <person name="Zhao X."/>
            <person name="Zhong W.Y."/>
            <person name="Peng D.H."/>
            <person name="Ahmad S."/>
            <person name="Lan S."/>
            <person name="Zhang J.S."/>
            <person name="Tsai W.C."/>
            <person name="Van de Peer Y."/>
            <person name="Liu Z.J."/>
        </authorList>
    </citation>
    <scope>NUCLEOTIDE SEQUENCE</scope>
    <source>
        <strain evidence="2">CP</strain>
    </source>
</reference>
<evidence type="ECO:0000313" key="2">
    <source>
        <dbReference type="EMBL" id="KAK1307630.1"/>
    </source>
</evidence>
<comment type="caution">
    <text evidence="2">The sequence shown here is derived from an EMBL/GenBank/DDBJ whole genome shotgun (WGS) entry which is preliminary data.</text>
</comment>
<dbReference type="Proteomes" id="UP001180020">
    <property type="component" value="Unassembled WGS sequence"/>
</dbReference>
<accession>A0AAV9E2A0</accession>
<keyword evidence="3" id="KW-1185">Reference proteome</keyword>
<organism evidence="2 3">
    <name type="scientific">Acorus calamus</name>
    <name type="common">Sweet flag</name>
    <dbReference type="NCBI Taxonomy" id="4465"/>
    <lineage>
        <taxon>Eukaryota</taxon>
        <taxon>Viridiplantae</taxon>
        <taxon>Streptophyta</taxon>
        <taxon>Embryophyta</taxon>
        <taxon>Tracheophyta</taxon>
        <taxon>Spermatophyta</taxon>
        <taxon>Magnoliopsida</taxon>
        <taxon>Liliopsida</taxon>
        <taxon>Acoraceae</taxon>
        <taxon>Acorus</taxon>
    </lineage>
</organism>
<evidence type="ECO:0000256" key="1">
    <source>
        <dbReference type="SAM" id="MobiDB-lite"/>
    </source>
</evidence>
<protein>
    <submittedName>
        <fullName evidence="2">Uncharacterized protein</fullName>
    </submittedName>
</protein>
<reference evidence="2" key="2">
    <citation type="submission" date="2023-06" db="EMBL/GenBank/DDBJ databases">
        <authorList>
            <person name="Ma L."/>
            <person name="Liu K.-W."/>
            <person name="Li Z."/>
            <person name="Hsiao Y.-Y."/>
            <person name="Qi Y."/>
            <person name="Fu T."/>
            <person name="Tang G."/>
            <person name="Zhang D."/>
            <person name="Sun W.-H."/>
            <person name="Liu D.-K."/>
            <person name="Li Y."/>
            <person name="Chen G.-Z."/>
            <person name="Liu X.-D."/>
            <person name="Liao X.-Y."/>
            <person name="Jiang Y.-T."/>
            <person name="Yu X."/>
            <person name="Hao Y."/>
            <person name="Huang J."/>
            <person name="Zhao X.-W."/>
            <person name="Ke S."/>
            <person name="Chen Y.-Y."/>
            <person name="Wu W.-L."/>
            <person name="Hsu J.-L."/>
            <person name="Lin Y.-F."/>
            <person name="Huang M.-D."/>
            <person name="Li C.-Y."/>
            <person name="Huang L."/>
            <person name="Wang Z.-W."/>
            <person name="Zhao X."/>
            <person name="Zhong W.-Y."/>
            <person name="Peng D.-H."/>
            <person name="Ahmad S."/>
            <person name="Lan S."/>
            <person name="Zhang J.-S."/>
            <person name="Tsai W.-C."/>
            <person name="Van De Peer Y."/>
            <person name="Liu Z.-J."/>
        </authorList>
    </citation>
    <scope>NUCLEOTIDE SEQUENCE</scope>
    <source>
        <strain evidence="2">CP</strain>
        <tissue evidence="2">Leaves</tissue>
    </source>
</reference>
<feature type="region of interest" description="Disordered" evidence="1">
    <location>
        <begin position="1"/>
        <end position="29"/>
    </location>
</feature>
<proteinExistence type="predicted"/>
<dbReference type="AlphaFoldDB" id="A0AAV9E2A0"/>
<evidence type="ECO:0000313" key="3">
    <source>
        <dbReference type="Proteomes" id="UP001180020"/>
    </source>
</evidence>
<dbReference type="EMBL" id="JAUJYO010000009">
    <property type="protein sequence ID" value="KAK1307630.1"/>
    <property type="molecule type" value="Genomic_DNA"/>
</dbReference>
<name>A0AAV9E2A0_ACOCL</name>
<gene>
    <name evidence="2" type="ORF">QJS10_CPA09g01132</name>
</gene>
<sequence>MKGESEPRRRDSGRESSETSLVAASHVTPDQEQWLEDWVQFDKASNGSVMADLKAKSASASTSNAVVGLGVVGVGRRIEVMRIVRGMRFILFEFCD</sequence>
<feature type="compositionally biased region" description="Basic and acidic residues" evidence="1">
    <location>
        <begin position="1"/>
        <end position="17"/>
    </location>
</feature>